<feature type="chain" id="PRO_5045015297" evidence="2">
    <location>
        <begin position="27"/>
        <end position="197"/>
    </location>
</feature>
<evidence type="ECO:0000313" key="4">
    <source>
        <dbReference type="EMBL" id="MFC5290143.1"/>
    </source>
</evidence>
<proteinExistence type="inferred from homology"/>
<comment type="similarity">
    <text evidence="1 2">Belongs to the calycin superfamily. Lipocalin family.</text>
</comment>
<feature type="domain" description="Lipocalin/cytosolic fatty-acid binding" evidence="3">
    <location>
        <begin position="37"/>
        <end position="184"/>
    </location>
</feature>
<organism evidence="4 5">
    <name type="scientific">Actinokineospora guangxiensis</name>
    <dbReference type="NCBI Taxonomy" id="1490288"/>
    <lineage>
        <taxon>Bacteria</taxon>
        <taxon>Bacillati</taxon>
        <taxon>Actinomycetota</taxon>
        <taxon>Actinomycetes</taxon>
        <taxon>Pseudonocardiales</taxon>
        <taxon>Pseudonocardiaceae</taxon>
        <taxon>Actinokineospora</taxon>
    </lineage>
</organism>
<feature type="signal peptide" evidence="2">
    <location>
        <begin position="1"/>
        <end position="26"/>
    </location>
</feature>
<dbReference type="PANTHER" id="PTHR10612:SF34">
    <property type="entry name" value="APOLIPOPROTEIN D"/>
    <property type="match status" value="1"/>
</dbReference>
<dbReference type="Pfam" id="PF08212">
    <property type="entry name" value="Lipocalin_2"/>
    <property type="match status" value="1"/>
</dbReference>
<dbReference type="InterPro" id="IPR047202">
    <property type="entry name" value="Lipocalin_Blc-like_dom"/>
</dbReference>
<dbReference type="InterPro" id="IPR012674">
    <property type="entry name" value="Calycin"/>
</dbReference>
<evidence type="ECO:0000256" key="2">
    <source>
        <dbReference type="PIRNR" id="PIRNR036893"/>
    </source>
</evidence>
<name>A0ABW0EUS5_9PSEU</name>
<dbReference type="CDD" id="cd19438">
    <property type="entry name" value="lipocalin_Blc-like"/>
    <property type="match status" value="1"/>
</dbReference>
<protein>
    <submittedName>
        <fullName evidence="4">Lipocalin family protein</fullName>
    </submittedName>
</protein>
<evidence type="ECO:0000259" key="3">
    <source>
        <dbReference type="Pfam" id="PF08212"/>
    </source>
</evidence>
<keyword evidence="2" id="KW-0732">Signal</keyword>
<comment type="caution">
    <text evidence="4">The sequence shown here is derived from an EMBL/GenBank/DDBJ whole genome shotgun (WGS) entry which is preliminary data.</text>
</comment>
<dbReference type="InterPro" id="IPR022271">
    <property type="entry name" value="Lipocalin_ApoD"/>
</dbReference>
<evidence type="ECO:0000256" key="1">
    <source>
        <dbReference type="ARBA" id="ARBA00006889"/>
    </source>
</evidence>
<keyword evidence="5" id="KW-1185">Reference proteome</keyword>
<dbReference type="SUPFAM" id="SSF50814">
    <property type="entry name" value="Lipocalins"/>
    <property type="match status" value="1"/>
</dbReference>
<reference evidence="5" key="1">
    <citation type="journal article" date="2019" name="Int. J. Syst. Evol. Microbiol.">
        <title>The Global Catalogue of Microorganisms (GCM) 10K type strain sequencing project: providing services to taxonomists for standard genome sequencing and annotation.</title>
        <authorList>
            <consortium name="The Broad Institute Genomics Platform"/>
            <consortium name="The Broad Institute Genome Sequencing Center for Infectious Disease"/>
            <person name="Wu L."/>
            <person name="Ma J."/>
        </authorList>
    </citation>
    <scope>NUCLEOTIDE SEQUENCE [LARGE SCALE GENOMIC DNA]</scope>
    <source>
        <strain evidence="5">CCUG 59778</strain>
    </source>
</reference>
<evidence type="ECO:0000313" key="5">
    <source>
        <dbReference type="Proteomes" id="UP001596157"/>
    </source>
</evidence>
<gene>
    <name evidence="4" type="ORF">ACFPM7_24065</name>
</gene>
<dbReference type="EMBL" id="JBHSKF010000014">
    <property type="protein sequence ID" value="MFC5290143.1"/>
    <property type="molecule type" value="Genomic_DNA"/>
</dbReference>
<dbReference type="PANTHER" id="PTHR10612">
    <property type="entry name" value="APOLIPOPROTEIN D"/>
    <property type="match status" value="1"/>
</dbReference>
<accession>A0ABW0EUS5</accession>
<dbReference type="InterPro" id="IPR000566">
    <property type="entry name" value="Lipocln_cytosolic_FA-bd_dom"/>
</dbReference>
<dbReference type="PIRSF" id="PIRSF036893">
    <property type="entry name" value="Lipocalin_ApoD"/>
    <property type="match status" value="1"/>
</dbReference>
<dbReference type="Proteomes" id="UP001596157">
    <property type="component" value="Unassembled WGS sequence"/>
</dbReference>
<dbReference type="RefSeq" id="WP_378250019.1">
    <property type="nucleotide sequence ID" value="NZ_JBHSKF010000014.1"/>
</dbReference>
<sequence length="197" mass="20945">MRIRAILATAVVALAALTLTAAPASAEARPVTPVASVDLTRYQGTWLQLASVPQPFQAQCARNDRANYTLLPSGQVKVINSCTRADGAVFALEGRARSAVPGSTSQLEVSFANIGGEWNFDNPGTYWVIGLDRHYRWAVVGDPTRGSGFVLSRTATPTPAQIAGIATTLLRNGYDLCAFRITAQDGGAPRPIDLCTR</sequence>
<dbReference type="Gene3D" id="2.40.128.20">
    <property type="match status" value="1"/>
</dbReference>